<dbReference type="Proteomes" id="UP000187012">
    <property type="component" value="Unassembled WGS sequence"/>
</dbReference>
<gene>
    <name evidence="1" type="ORF">BN2475_30047</name>
</gene>
<accession>A0A1N7RIS6</accession>
<reference evidence="1 2" key="1">
    <citation type="submission" date="2016-12" db="EMBL/GenBank/DDBJ databases">
        <authorList>
            <person name="Song W.-J."/>
            <person name="Kurnit D.M."/>
        </authorList>
    </citation>
    <scope>NUCLEOTIDE SEQUENCE [LARGE SCALE GENOMIC DNA]</scope>
    <source>
        <strain evidence="1 2">STM7296</strain>
    </source>
</reference>
<keyword evidence="2" id="KW-1185">Reference proteome</keyword>
<organism evidence="1 2">
    <name type="scientific">Paraburkholderia ribeironis</name>
    <dbReference type="NCBI Taxonomy" id="1247936"/>
    <lineage>
        <taxon>Bacteria</taxon>
        <taxon>Pseudomonadati</taxon>
        <taxon>Pseudomonadota</taxon>
        <taxon>Betaproteobacteria</taxon>
        <taxon>Burkholderiales</taxon>
        <taxon>Burkholderiaceae</taxon>
        <taxon>Paraburkholderia</taxon>
    </lineage>
</organism>
<dbReference type="STRING" id="1247936.BN2475_30047"/>
<evidence type="ECO:0000313" key="1">
    <source>
        <dbReference type="EMBL" id="SIT35018.1"/>
    </source>
</evidence>
<evidence type="ECO:0000313" key="2">
    <source>
        <dbReference type="Proteomes" id="UP000187012"/>
    </source>
</evidence>
<dbReference type="EMBL" id="CYGX02000003">
    <property type="protein sequence ID" value="SIT35018.1"/>
    <property type="molecule type" value="Genomic_DNA"/>
</dbReference>
<dbReference type="AlphaFoldDB" id="A0A1N7RIS6"/>
<name>A0A1N7RIS6_9BURK</name>
<sequence>MGIGRIKQAVDRERRANNGVARNTIIFSPRDVRMNQSIVSMQGQIRALRLPAGWAQTRVTVCACIGSK</sequence>
<proteinExistence type="predicted"/>
<protein>
    <submittedName>
        <fullName evidence="1">Uncharacterized protein</fullName>
    </submittedName>
</protein>